<name>A0A832DKZ5_9BACT</name>
<evidence type="ECO:0000256" key="1">
    <source>
        <dbReference type="ARBA" id="ARBA00006889"/>
    </source>
</evidence>
<comment type="caution">
    <text evidence="4">The sequence shown here is derived from an EMBL/GenBank/DDBJ whole genome shotgun (WGS) entry which is preliminary data.</text>
</comment>
<sequence>MKTIIFLIILSMNIFSQQQPLKTVEYVDINKYLGLWYEIAKIPNRFQSQCVKGTTAKYSMKENGEIEVINSCIEEDGSTDKTEGIARIVDKKSNAKLEVSFFSILGWRPIWGDYWIIGLDTNYQWAIVGTPSRKYGWILSRSPKLEKETLEKIFTILKEQGYNPKDFEFSKQ</sequence>
<organism evidence="4">
    <name type="scientific">Ignavibacterium album</name>
    <dbReference type="NCBI Taxonomy" id="591197"/>
    <lineage>
        <taxon>Bacteria</taxon>
        <taxon>Pseudomonadati</taxon>
        <taxon>Ignavibacteriota</taxon>
        <taxon>Ignavibacteria</taxon>
        <taxon>Ignavibacteriales</taxon>
        <taxon>Ignavibacteriaceae</taxon>
        <taxon>Ignavibacterium</taxon>
    </lineage>
</organism>
<gene>
    <name evidence="4" type="ORF">ENS56_01005</name>
</gene>
<evidence type="ECO:0000259" key="3">
    <source>
        <dbReference type="Pfam" id="PF08212"/>
    </source>
</evidence>
<reference evidence="4" key="1">
    <citation type="journal article" date="2020" name="mSystems">
        <title>Genome- and Community-Level Interaction Insights into Carbon Utilization and Element Cycling Functions of Hydrothermarchaeota in Hydrothermal Sediment.</title>
        <authorList>
            <person name="Zhou Z."/>
            <person name="Liu Y."/>
            <person name="Xu W."/>
            <person name="Pan J."/>
            <person name="Luo Z.H."/>
            <person name="Li M."/>
        </authorList>
    </citation>
    <scope>NUCLEOTIDE SEQUENCE [LARGE SCALE GENOMIC DNA]</scope>
    <source>
        <strain evidence="4">SpSt-500</strain>
    </source>
</reference>
<dbReference type="PRINTS" id="PR01171">
    <property type="entry name" value="BCTLIPOCALIN"/>
</dbReference>
<accession>A0A832DKZ5</accession>
<dbReference type="PROSITE" id="PS00213">
    <property type="entry name" value="LIPOCALIN"/>
    <property type="match status" value="1"/>
</dbReference>
<dbReference type="EMBL" id="DSVI01000004">
    <property type="protein sequence ID" value="HGT46596.1"/>
    <property type="molecule type" value="Genomic_DNA"/>
</dbReference>
<dbReference type="InterPro" id="IPR012674">
    <property type="entry name" value="Calycin"/>
</dbReference>
<dbReference type="InterPro" id="IPR000566">
    <property type="entry name" value="Lipocln_cytosolic_FA-bd_dom"/>
</dbReference>
<dbReference type="CDD" id="cd19438">
    <property type="entry name" value="lipocalin_Blc-like"/>
    <property type="match status" value="1"/>
</dbReference>
<dbReference type="Pfam" id="PF08212">
    <property type="entry name" value="Lipocalin_2"/>
    <property type="match status" value="1"/>
</dbReference>
<evidence type="ECO:0000256" key="2">
    <source>
        <dbReference type="PIRNR" id="PIRNR036893"/>
    </source>
</evidence>
<dbReference type="Gene3D" id="2.40.128.20">
    <property type="match status" value="1"/>
</dbReference>
<dbReference type="PANTHER" id="PTHR10612:SF34">
    <property type="entry name" value="APOLIPOPROTEIN D"/>
    <property type="match status" value="1"/>
</dbReference>
<dbReference type="GO" id="GO:0006950">
    <property type="term" value="P:response to stress"/>
    <property type="evidence" value="ECO:0007669"/>
    <property type="project" value="UniProtKB-ARBA"/>
</dbReference>
<dbReference type="InterPro" id="IPR047202">
    <property type="entry name" value="Lipocalin_Blc-like_dom"/>
</dbReference>
<evidence type="ECO:0000313" key="4">
    <source>
        <dbReference type="EMBL" id="HGT46596.1"/>
    </source>
</evidence>
<dbReference type="InterPro" id="IPR022272">
    <property type="entry name" value="Lipocalin_CS"/>
</dbReference>
<dbReference type="AlphaFoldDB" id="A0A832DKZ5"/>
<dbReference type="InterPro" id="IPR022271">
    <property type="entry name" value="Lipocalin_ApoD"/>
</dbReference>
<comment type="similarity">
    <text evidence="1 2">Belongs to the calycin superfamily. Lipocalin family.</text>
</comment>
<feature type="domain" description="Lipocalin/cytosolic fatty-acid binding" evidence="3">
    <location>
        <begin position="27"/>
        <end position="171"/>
    </location>
</feature>
<protein>
    <recommendedName>
        <fullName evidence="3">Lipocalin/cytosolic fatty-acid binding domain-containing protein</fullName>
    </recommendedName>
</protein>
<dbReference type="PANTHER" id="PTHR10612">
    <property type="entry name" value="APOLIPOPROTEIN D"/>
    <property type="match status" value="1"/>
</dbReference>
<dbReference type="InterPro" id="IPR002446">
    <property type="entry name" value="Lipocalin_bac"/>
</dbReference>
<proteinExistence type="inferred from homology"/>
<dbReference type="PIRSF" id="PIRSF036893">
    <property type="entry name" value="Lipocalin_ApoD"/>
    <property type="match status" value="1"/>
</dbReference>
<dbReference type="SUPFAM" id="SSF50814">
    <property type="entry name" value="Lipocalins"/>
    <property type="match status" value="1"/>
</dbReference>